<dbReference type="PATRIC" id="fig|1423808.3.peg.2204"/>
<dbReference type="Proteomes" id="UP000051581">
    <property type="component" value="Unassembled WGS sequence"/>
</dbReference>
<dbReference type="EMBL" id="AZEA01000005">
    <property type="protein sequence ID" value="KRK88913.1"/>
    <property type="molecule type" value="Genomic_DNA"/>
</dbReference>
<dbReference type="AlphaFoldDB" id="A0A0R1L7P6"/>
<keyword evidence="7 8" id="KW-0472">Membrane</keyword>
<evidence type="ECO:0000256" key="3">
    <source>
        <dbReference type="ARBA" id="ARBA00022448"/>
    </source>
</evidence>
<dbReference type="GO" id="GO:1903785">
    <property type="term" value="P:L-valine transmembrane transport"/>
    <property type="evidence" value="ECO:0007669"/>
    <property type="project" value="TreeGrafter"/>
</dbReference>
<proteinExistence type="inferred from homology"/>
<evidence type="ECO:0000256" key="8">
    <source>
        <dbReference type="SAM" id="Phobius"/>
    </source>
</evidence>
<dbReference type="GO" id="GO:0005886">
    <property type="term" value="C:plasma membrane"/>
    <property type="evidence" value="ECO:0007669"/>
    <property type="project" value="UniProtKB-SubCell"/>
</dbReference>
<keyword evidence="6 8" id="KW-1133">Transmembrane helix</keyword>
<evidence type="ECO:0000313" key="10">
    <source>
        <dbReference type="Proteomes" id="UP000051581"/>
    </source>
</evidence>
<feature type="transmembrane region" description="Helical" evidence="8">
    <location>
        <begin position="69"/>
        <end position="91"/>
    </location>
</feature>
<dbReference type="PANTHER" id="PTHR34979">
    <property type="entry name" value="INNER MEMBRANE PROTEIN YGAZ"/>
    <property type="match status" value="1"/>
</dbReference>
<comment type="similarity">
    <text evidence="2">Belongs to the AzlC family.</text>
</comment>
<keyword evidence="3" id="KW-0813">Transport</keyword>
<keyword evidence="10" id="KW-1185">Reference proteome</keyword>
<name>A0A0R1L7P6_9LACO</name>
<dbReference type="PANTHER" id="PTHR34979:SF1">
    <property type="entry name" value="INNER MEMBRANE PROTEIN YGAZ"/>
    <property type="match status" value="1"/>
</dbReference>
<evidence type="ECO:0000256" key="1">
    <source>
        <dbReference type="ARBA" id="ARBA00004651"/>
    </source>
</evidence>
<dbReference type="Pfam" id="PF03591">
    <property type="entry name" value="AzlC"/>
    <property type="match status" value="1"/>
</dbReference>
<evidence type="ECO:0000256" key="5">
    <source>
        <dbReference type="ARBA" id="ARBA00022692"/>
    </source>
</evidence>
<keyword evidence="5 8" id="KW-0812">Transmembrane</keyword>
<evidence type="ECO:0000256" key="4">
    <source>
        <dbReference type="ARBA" id="ARBA00022475"/>
    </source>
</evidence>
<evidence type="ECO:0000256" key="6">
    <source>
        <dbReference type="ARBA" id="ARBA00022989"/>
    </source>
</evidence>
<accession>A0A0R1L7P6</accession>
<feature type="transmembrane region" description="Helical" evidence="8">
    <location>
        <begin position="220"/>
        <end position="239"/>
    </location>
</feature>
<feature type="transmembrane region" description="Helical" evidence="8">
    <location>
        <begin position="160"/>
        <end position="189"/>
    </location>
</feature>
<gene>
    <name evidence="9" type="ORF">FD17_GL002176</name>
</gene>
<protein>
    <submittedName>
        <fullName evidence="9">AzlC family protein</fullName>
    </submittedName>
</protein>
<evidence type="ECO:0000256" key="2">
    <source>
        <dbReference type="ARBA" id="ARBA00010735"/>
    </source>
</evidence>
<keyword evidence="4" id="KW-1003">Cell membrane</keyword>
<organism evidence="9 10">
    <name type="scientific">Lentilactobacillus sunkii DSM 19904</name>
    <dbReference type="NCBI Taxonomy" id="1423808"/>
    <lineage>
        <taxon>Bacteria</taxon>
        <taxon>Bacillati</taxon>
        <taxon>Bacillota</taxon>
        <taxon>Bacilli</taxon>
        <taxon>Lactobacillales</taxon>
        <taxon>Lactobacillaceae</taxon>
        <taxon>Lentilactobacillus</taxon>
    </lineage>
</organism>
<dbReference type="InterPro" id="IPR011606">
    <property type="entry name" value="Brnchd-chn_aa_trnsp_permease"/>
</dbReference>
<evidence type="ECO:0000256" key="7">
    <source>
        <dbReference type="ARBA" id="ARBA00023136"/>
    </source>
</evidence>
<evidence type="ECO:0000313" key="9">
    <source>
        <dbReference type="EMBL" id="KRK88913.1"/>
    </source>
</evidence>
<sequence>MEESFLGKAEAKSRAKLPYWRRILDASLPVDLSYIPIGLACGILLHASGFNVWTTLMVSIMVFSGGAQFLIASLLATNAPMLSVILMMFFLELRYALLGSSLSKYLHGESLGFTALFAASMNDENYALNYLKFSTDKKFTPHEALHVEHMTLVFWTISNIIGSLIGSAINIDLTIVHFALTALFLYMIVVQLKNGLIIVICILSGFLAAFFMVITKSTLGLVLSTLTASFIGFMVEATIRKFDTKSRWLKPMKNPAGSPEDTDEDTDD</sequence>
<reference evidence="9 10" key="1">
    <citation type="journal article" date="2015" name="Genome Announc.">
        <title>Expanding the biotechnology potential of lactobacilli through comparative genomics of 213 strains and associated genera.</title>
        <authorList>
            <person name="Sun Z."/>
            <person name="Harris H.M."/>
            <person name="McCann A."/>
            <person name="Guo C."/>
            <person name="Argimon S."/>
            <person name="Zhang W."/>
            <person name="Yang X."/>
            <person name="Jeffery I.B."/>
            <person name="Cooney J.C."/>
            <person name="Kagawa T.F."/>
            <person name="Liu W."/>
            <person name="Song Y."/>
            <person name="Salvetti E."/>
            <person name="Wrobel A."/>
            <person name="Rasinkangas P."/>
            <person name="Parkhill J."/>
            <person name="Rea M.C."/>
            <person name="O'Sullivan O."/>
            <person name="Ritari J."/>
            <person name="Douillard F.P."/>
            <person name="Paul Ross R."/>
            <person name="Yang R."/>
            <person name="Briner A.E."/>
            <person name="Felis G.E."/>
            <person name="de Vos W.M."/>
            <person name="Barrangou R."/>
            <person name="Klaenhammer T.R."/>
            <person name="Caufield P.W."/>
            <person name="Cui Y."/>
            <person name="Zhang H."/>
            <person name="O'Toole P.W."/>
        </authorList>
    </citation>
    <scope>NUCLEOTIDE SEQUENCE [LARGE SCALE GENOMIC DNA]</scope>
    <source>
        <strain evidence="9 10">DSM 19904</strain>
    </source>
</reference>
<comment type="caution">
    <text evidence="9">The sequence shown here is derived from an EMBL/GenBank/DDBJ whole genome shotgun (WGS) entry which is preliminary data.</text>
</comment>
<feature type="transmembrane region" description="Helical" evidence="8">
    <location>
        <begin position="196"/>
        <end position="214"/>
    </location>
</feature>
<dbReference type="RefSeq" id="WP_420864818.1">
    <property type="nucleotide sequence ID" value="NZ_AZEA01000005.1"/>
</dbReference>
<comment type="subcellular location">
    <subcellularLocation>
        <location evidence="1">Cell membrane</location>
        <topology evidence="1">Multi-pass membrane protein</topology>
    </subcellularLocation>
</comment>
<feature type="transmembrane region" description="Helical" evidence="8">
    <location>
        <begin position="34"/>
        <end position="62"/>
    </location>
</feature>